<comment type="caution">
    <text evidence="2">The sequence shown here is derived from an EMBL/GenBank/DDBJ whole genome shotgun (WGS) entry which is preliminary data.</text>
</comment>
<accession>A0A9P4HL78</accession>
<evidence type="ECO:0000256" key="1">
    <source>
        <dbReference type="SAM" id="SignalP"/>
    </source>
</evidence>
<dbReference type="AlphaFoldDB" id="A0A9P4HL78"/>
<protein>
    <submittedName>
        <fullName evidence="2">Uncharacterized protein</fullName>
    </submittedName>
</protein>
<dbReference type="EMBL" id="ML978766">
    <property type="protein sequence ID" value="KAF2083650.1"/>
    <property type="molecule type" value="Genomic_DNA"/>
</dbReference>
<organism evidence="2 3">
    <name type="scientific">Saccharata proteae CBS 121410</name>
    <dbReference type="NCBI Taxonomy" id="1314787"/>
    <lineage>
        <taxon>Eukaryota</taxon>
        <taxon>Fungi</taxon>
        <taxon>Dikarya</taxon>
        <taxon>Ascomycota</taxon>
        <taxon>Pezizomycotina</taxon>
        <taxon>Dothideomycetes</taxon>
        <taxon>Dothideomycetes incertae sedis</taxon>
        <taxon>Botryosphaeriales</taxon>
        <taxon>Saccharataceae</taxon>
        <taxon>Saccharata</taxon>
    </lineage>
</organism>
<evidence type="ECO:0000313" key="2">
    <source>
        <dbReference type="EMBL" id="KAF2083650.1"/>
    </source>
</evidence>
<reference evidence="2" key="1">
    <citation type="journal article" date="2020" name="Stud. Mycol.">
        <title>101 Dothideomycetes genomes: a test case for predicting lifestyles and emergence of pathogens.</title>
        <authorList>
            <person name="Haridas S."/>
            <person name="Albert R."/>
            <person name="Binder M."/>
            <person name="Bloem J."/>
            <person name="Labutti K."/>
            <person name="Salamov A."/>
            <person name="Andreopoulos B."/>
            <person name="Baker S."/>
            <person name="Barry K."/>
            <person name="Bills G."/>
            <person name="Bluhm B."/>
            <person name="Cannon C."/>
            <person name="Castanera R."/>
            <person name="Culley D."/>
            <person name="Daum C."/>
            <person name="Ezra D."/>
            <person name="Gonzalez J."/>
            <person name="Henrissat B."/>
            <person name="Kuo A."/>
            <person name="Liang C."/>
            <person name="Lipzen A."/>
            <person name="Lutzoni F."/>
            <person name="Magnuson J."/>
            <person name="Mondo S."/>
            <person name="Nolan M."/>
            <person name="Ohm R."/>
            <person name="Pangilinan J."/>
            <person name="Park H.-J."/>
            <person name="Ramirez L."/>
            <person name="Alfaro M."/>
            <person name="Sun H."/>
            <person name="Tritt A."/>
            <person name="Yoshinaga Y."/>
            <person name="Zwiers L.-H."/>
            <person name="Turgeon B."/>
            <person name="Goodwin S."/>
            <person name="Spatafora J."/>
            <person name="Crous P."/>
            <person name="Grigoriev I."/>
        </authorList>
    </citation>
    <scope>NUCLEOTIDE SEQUENCE</scope>
    <source>
        <strain evidence="2">CBS 121410</strain>
    </source>
</reference>
<feature type="signal peptide" evidence="1">
    <location>
        <begin position="1"/>
        <end position="18"/>
    </location>
</feature>
<proteinExistence type="predicted"/>
<gene>
    <name evidence="2" type="ORF">K490DRAFT_60297</name>
</gene>
<keyword evidence="1" id="KW-0732">Signal</keyword>
<feature type="chain" id="PRO_5040412412" evidence="1">
    <location>
        <begin position="19"/>
        <end position="155"/>
    </location>
</feature>
<sequence>MRQHVLLSLFAGATAVHAVQETPADSIFAPPAINIELVCEAQPPVVITIAALPTEDVAVGTGVAIVNGGSNGGPAVVLSSSILLKLYHPEQVQEEVQFRRADQAPTPRVSEPSVIYLTANRVAVVLEHSVFIQNVICVNPGLQLSFSTVEFAAFA</sequence>
<name>A0A9P4HL78_9PEZI</name>
<keyword evidence="3" id="KW-1185">Reference proteome</keyword>
<evidence type="ECO:0000313" key="3">
    <source>
        <dbReference type="Proteomes" id="UP000799776"/>
    </source>
</evidence>
<dbReference type="Proteomes" id="UP000799776">
    <property type="component" value="Unassembled WGS sequence"/>
</dbReference>